<organism evidence="8 9">
    <name type="scientific">Sulfuriroseicoccus oceanibius</name>
    <dbReference type="NCBI Taxonomy" id="2707525"/>
    <lineage>
        <taxon>Bacteria</taxon>
        <taxon>Pseudomonadati</taxon>
        <taxon>Verrucomicrobiota</taxon>
        <taxon>Verrucomicrobiia</taxon>
        <taxon>Verrucomicrobiales</taxon>
        <taxon>Verrucomicrobiaceae</taxon>
        <taxon>Sulfuriroseicoccus</taxon>
    </lineage>
</organism>
<keyword evidence="3 6" id="KW-0540">Nuclease</keyword>
<dbReference type="GO" id="GO:0008855">
    <property type="term" value="F:exodeoxyribonuclease VII activity"/>
    <property type="evidence" value="ECO:0007669"/>
    <property type="project" value="UniProtKB-UniRule"/>
</dbReference>
<name>A0A6B3L399_9BACT</name>
<evidence type="ECO:0000313" key="8">
    <source>
        <dbReference type="EMBL" id="QQL45557.1"/>
    </source>
</evidence>
<accession>A0A6B3L399</accession>
<dbReference type="SUPFAM" id="SSF116842">
    <property type="entry name" value="XseB-like"/>
    <property type="match status" value="1"/>
</dbReference>
<dbReference type="GO" id="GO:0005829">
    <property type="term" value="C:cytosol"/>
    <property type="evidence" value="ECO:0007669"/>
    <property type="project" value="TreeGrafter"/>
</dbReference>
<comment type="subunit">
    <text evidence="6">Heterooligomer composed of large and small subunits.</text>
</comment>
<dbReference type="NCBIfam" id="TIGR01280">
    <property type="entry name" value="xseB"/>
    <property type="match status" value="1"/>
</dbReference>
<dbReference type="InterPro" id="IPR003761">
    <property type="entry name" value="Exonuc_VII_S"/>
</dbReference>
<evidence type="ECO:0000256" key="2">
    <source>
        <dbReference type="ARBA" id="ARBA00022490"/>
    </source>
</evidence>
<comment type="subcellular location">
    <subcellularLocation>
        <location evidence="6">Cytoplasm</location>
    </subcellularLocation>
</comment>
<keyword evidence="2 6" id="KW-0963">Cytoplasm</keyword>
<evidence type="ECO:0000313" key="9">
    <source>
        <dbReference type="Proteomes" id="UP000475117"/>
    </source>
</evidence>
<proteinExistence type="inferred from homology"/>
<dbReference type="EMBL" id="CP066776">
    <property type="protein sequence ID" value="QQL45557.1"/>
    <property type="molecule type" value="Genomic_DNA"/>
</dbReference>
<dbReference type="Pfam" id="PF02609">
    <property type="entry name" value="Exonuc_VII_S"/>
    <property type="match status" value="1"/>
</dbReference>
<dbReference type="HAMAP" id="MF_00337">
    <property type="entry name" value="Exonuc_7_S"/>
    <property type="match status" value="1"/>
</dbReference>
<dbReference type="RefSeq" id="WP_164363333.1">
    <property type="nucleotide sequence ID" value="NZ_CP066776.1"/>
</dbReference>
<evidence type="ECO:0000256" key="4">
    <source>
        <dbReference type="ARBA" id="ARBA00022801"/>
    </source>
</evidence>
<comment type="similarity">
    <text evidence="1 6">Belongs to the XseB family.</text>
</comment>
<keyword evidence="4 6" id="KW-0378">Hydrolase</keyword>
<dbReference type="EC" id="3.1.11.6" evidence="6"/>
<dbReference type="GO" id="GO:0006308">
    <property type="term" value="P:DNA catabolic process"/>
    <property type="evidence" value="ECO:0007669"/>
    <property type="project" value="UniProtKB-UniRule"/>
</dbReference>
<dbReference type="GO" id="GO:0009318">
    <property type="term" value="C:exodeoxyribonuclease VII complex"/>
    <property type="evidence" value="ECO:0007669"/>
    <property type="project" value="UniProtKB-UniRule"/>
</dbReference>
<evidence type="ECO:0000256" key="3">
    <source>
        <dbReference type="ARBA" id="ARBA00022722"/>
    </source>
</evidence>
<dbReference type="Proteomes" id="UP000475117">
    <property type="component" value="Chromosome"/>
</dbReference>
<feature type="compositionally biased region" description="Low complexity" evidence="7">
    <location>
        <begin position="69"/>
        <end position="83"/>
    </location>
</feature>
<dbReference type="PANTHER" id="PTHR34137">
    <property type="entry name" value="EXODEOXYRIBONUCLEASE 7 SMALL SUBUNIT"/>
    <property type="match status" value="1"/>
</dbReference>
<evidence type="ECO:0000256" key="5">
    <source>
        <dbReference type="ARBA" id="ARBA00022839"/>
    </source>
</evidence>
<evidence type="ECO:0000256" key="1">
    <source>
        <dbReference type="ARBA" id="ARBA00009998"/>
    </source>
</evidence>
<reference evidence="8 9" key="1">
    <citation type="submission" date="2020-12" db="EMBL/GenBank/DDBJ databases">
        <title>Sulforoseuscoccus oceanibium gen. nov., sp. nov., a representative of the phylum Verrucomicrobia with special cytoplasmic membrane, and proposal of Sulforoseuscoccusaceae fam. nov.</title>
        <authorList>
            <person name="Xi F."/>
        </authorList>
    </citation>
    <scope>NUCLEOTIDE SEQUENCE [LARGE SCALE GENOMIC DNA]</scope>
    <source>
        <strain evidence="8 9">T37</strain>
    </source>
</reference>
<dbReference type="Gene3D" id="1.10.287.1040">
    <property type="entry name" value="Exonuclease VII, small subunit"/>
    <property type="match status" value="1"/>
</dbReference>
<feature type="region of interest" description="Disordered" evidence="7">
    <location>
        <begin position="57"/>
        <end position="98"/>
    </location>
</feature>
<dbReference type="PANTHER" id="PTHR34137:SF1">
    <property type="entry name" value="EXODEOXYRIBONUCLEASE 7 SMALL SUBUNIT"/>
    <property type="match status" value="1"/>
</dbReference>
<evidence type="ECO:0000256" key="7">
    <source>
        <dbReference type="SAM" id="MobiDB-lite"/>
    </source>
</evidence>
<dbReference type="AlphaFoldDB" id="A0A6B3L399"/>
<sequence length="98" mass="11010">MKFEQAFGELEALIGQMESDELPLDEMVQAYERGTRLWNQCKLRLDEARLKVEAITKASEEGELETDAFDAAAPTPAAKSPKPVQKPKPSEDDEIKLF</sequence>
<evidence type="ECO:0000256" key="6">
    <source>
        <dbReference type="HAMAP-Rule" id="MF_00337"/>
    </source>
</evidence>
<keyword evidence="9" id="KW-1185">Reference proteome</keyword>
<gene>
    <name evidence="6 8" type="primary">xseB</name>
    <name evidence="8" type="ORF">G3M56_002920</name>
</gene>
<comment type="function">
    <text evidence="6">Bidirectionally degrades single-stranded DNA into large acid-insoluble oligonucleotides, which are then degraded further into small acid-soluble oligonucleotides.</text>
</comment>
<comment type="catalytic activity">
    <reaction evidence="6">
        <text>Exonucleolytic cleavage in either 5'- to 3'- or 3'- to 5'-direction to yield nucleoside 5'-phosphates.</text>
        <dbReference type="EC" id="3.1.11.6"/>
    </reaction>
</comment>
<dbReference type="InterPro" id="IPR037004">
    <property type="entry name" value="Exonuc_VII_ssu_sf"/>
</dbReference>
<dbReference type="KEGG" id="soa:G3M56_002920"/>
<protein>
    <recommendedName>
        <fullName evidence="6">Exodeoxyribonuclease 7 small subunit</fullName>
        <ecNumber evidence="6">3.1.11.6</ecNumber>
    </recommendedName>
    <alternativeName>
        <fullName evidence="6">Exodeoxyribonuclease VII small subunit</fullName>
        <shortName evidence="6">Exonuclease VII small subunit</shortName>
    </alternativeName>
</protein>
<keyword evidence="5 6" id="KW-0269">Exonuclease</keyword>